<feature type="region of interest" description="Disordered" evidence="1">
    <location>
        <begin position="315"/>
        <end position="343"/>
    </location>
</feature>
<dbReference type="AlphaFoldDB" id="A0A812QU60"/>
<feature type="region of interest" description="Disordered" evidence="1">
    <location>
        <begin position="1"/>
        <end position="20"/>
    </location>
</feature>
<accession>A0A812QU60</accession>
<gene>
    <name evidence="2" type="ORF">SNEC2469_LOCUS11083</name>
</gene>
<dbReference type="OrthoDB" id="416083at2759"/>
<name>A0A812QU60_9DINO</name>
<evidence type="ECO:0000256" key="1">
    <source>
        <dbReference type="SAM" id="MobiDB-lite"/>
    </source>
</evidence>
<comment type="caution">
    <text evidence="2">The sequence shown here is derived from an EMBL/GenBank/DDBJ whole genome shotgun (WGS) entry which is preliminary data.</text>
</comment>
<evidence type="ECO:0000313" key="3">
    <source>
        <dbReference type="Proteomes" id="UP000601435"/>
    </source>
</evidence>
<feature type="non-terminal residue" evidence="2">
    <location>
        <position position="1"/>
    </location>
</feature>
<dbReference type="EMBL" id="CAJNJA010017601">
    <property type="protein sequence ID" value="CAE7404331.1"/>
    <property type="molecule type" value="Genomic_DNA"/>
</dbReference>
<organism evidence="2 3">
    <name type="scientific">Symbiodinium necroappetens</name>
    <dbReference type="NCBI Taxonomy" id="1628268"/>
    <lineage>
        <taxon>Eukaryota</taxon>
        <taxon>Sar</taxon>
        <taxon>Alveolata</taxon>
        <taxon>Dinophyceae</taxon>
        <taxon>Suessiales</taxon>
        <taxon>Symbiodiniaceae</taxon>
        <taxon>Symbiodinium</taxon>
    </lineage>
</organism>
<sequence>PPRNSHLRLEEAQGPAGSSRTVFIIIIRPPALADPDPEGTKEDELSQCVEPAPAEIDAPLDSDDEHPWSRGKEGDPEETPPLHFGHTMRVVTEAVKHLGWLPEPGIPNDPYHNAQLERSIEYFCAARSFTTPCPKHPNDAPHTIAFKEGKTCYEAANGGQAFDGHRVPLGIFCGWRLDAGFKFRGVHLVLDYESLQNDAKGCGRPIQVHATELVVPETFVFPMFEAQVERLSLFRSGAMLPPIDTQEALPFEEGAPEPRARQRKTYITLERALRFGYTVGCKGCDRIGEGVKHTDACHERFRKLLEDEALAKKAREEEKAKAEASTTPSFEASAPPPVVEPKAVAPVPSASNAISRVASNCPEKGGSALEEHELDYWVFDRDRVAWKRVHVKPRKRLYTPVGRSCPFNSTELVPARETQWKCKGRVSNFSDSWHDKSPNRRISSKSWVGATWFFPKGEIDIAQAELDTLKANAAEQLKRSPVKGGAAVASILQSLETECPEAKAMVAETSKVVKKESEGTSARNHKLRLPGQEVMFEFCCDENSTLGQICDEYEIDHFRLTEKNSDVSHPKQIEFEP</sequence>
<feature type="compositionally biased region" description="Basic and acidic residues" evidence="1">
    <location>
        <begin position="65"/>
        <end position="74"/>
    </location>
</feature>
<evidence type="ECO:0000313" key="2">
    <source>
        <dbReference type="EMBL" id="CAE7404331.1"/>
    </source>
</evidence>
<dbReference type="Proteomes" id="UP000601435">
    <property type="component" value="Unassembled WGS sequence"/>
</dbReference>
<protein>
    <submittedName>
        <fullName evidence="2">Uncharacterized protein</fullName>
    </submittedName>
</protein>
<keyword evidence="3" id="KW-1185">Reference proteome</keyword>
<proteinExistence type="predicted"/>
<feature type="region of interest" description="Disordered" evidence="1">
    <location>
        <begin position="29"/>
        <end position="82"/>
    </location>
</feature>
<reference evidence="2" key="1">
    <citation type="submission" date="2021-02" db="EMBL/GenBank/DDBJ databases">
        <authorList>
            <person name="Dougan E. K."/>
            <person name="Rhodes N."/>
            <person name="Thang M."/>
            <person name="Chan C."/>
        </authorList>
    </citation>
    <scope>NUCLEOTIDE SEQUENCE</scope>
</reference>